<feature type="region of interest" description="Disordered" evidence="1">
    <location>
        <begin position="266"/>
        <end position="285"/>
    </location>
</feature>
<reference evidence="2" key="2">
    <citation type="journal article" date="2017" name="Front. Cell. Infect. Microbiol.">
        <title>Analysis of the Salivary Gland Transcriptome of Unfed and Partially Fed Amblyomma sculptum Ticks and Descriptive Proteome of the Saliva.</title>
        <authorList>
            <person name="Esteves E."/>
            <person name="Maruyama S.R."/>
            <person name="Kawahara R."/>
            <person name="Fujita A."/>
            <person name="Martins L.A."/>
            <person name="Righi A.A."/>
            <person name="Costa F.B."/>
            <person name="Palmisano G."/>
            <person name="Labruna M.B."/>
            <person name="Sa-Nunes A."/>
            <person name="Ribeiro J.M.C."/>
            <person name="Fogaca A.C."/>
        </authorList>
    </citation>
    <scope>NUCLEOTIDE SEQUENCE</scope>
</reference>
<reference evidence="2" key="1">
    <citation type="submission" date="2016-09" db="EMBL/GenBank/DDBJ databases">
        <authorList>
            <person name="Capua I."/>
            <person name="De Benedictis P."/>
            <person name="Joannis T."/>
            <person name="Lombin L.H."/>
            <person name="Cattoli G."/>
        </authorList>
    </citation>
    <scope>NUCLEOTIDE SEQUENCE</scope>
</reference>
<feature type="compositionally biased region" description="Low complexity" evidence="1">
    <location>
        <begin position="1"/>
        <end position="15"/>
    </location>
</feature>
<evidence type="ECO:0000313" key="2">
    <source>
        <dbReference type="EMBL" id="JAU03342.1"/>
    </source>
</evidence>
<name>A0A1E1XWD5_AMBSC</name>
<dbReference type="AlphaFoldDB" id="A0A1E1XWD5"/>
<evidence type="ECO:0000256" key="1">
    <source>
        <dbReference type="SAM" id="MobiDB-lite"/>
    </source>
</evidence>
<feature type="non-terminal residue" evidence="2">
    <location>
        <position position="285"/>
    </location>
</feature>
<feature type="region of interest" description="Disordered" evidence="1">
    <location>
        <begin position="167"/>
        <end position="190"/>
    </location>
</feature>
<dbReference type="EMBL" id="GFAA01000093">
    <property type="protein sequence ID" value="JAU03342.1"/>
    <property type="molecule type" value="mRNA"/>
</dbReference>
<feature type="non-terminal residue" evidence="2">
    <location>
        <position position="1"/>
    </location>
</feature>
<protein>
    <submittedName>
        <fullName evidence="2">Uncharacterized protein</fullName>
    </submittedName>
</protein>
<proteinExistence type="evidence at transcript level"/>
<sequence>SSSHSEPSDSTSKDFSFSEDKSDGGPGRPDLSLTQMFEVAESTIACIEASDVGFTQCISSGSEARSDCGIGSTGSEGSSQRPEKKQASVTQQLSADLDVCHSSSPASFKKEIEVFQPLSVVGKRCSAGISVRNDCVISTGFEARSEKPVAVLESSLTAAKEKLSTADQSLRGTAKIEQQPTGFRSSAVDHNGSRSLQSLSKLDAVGNEVASLVEASEFGEAFIVQSHKHIGVHHSECADNGCQTAHCGRAEGPNVAVSVEATRDSSSVEFGSNRAPMAQSGHMCP</sequence>
<feature type="region of interest" description="Disordered" evidence="1">
    <location>
        <begin position="1"/>
        <end position="34"/>
    </location>
</feature>
<accession>A0A1E1XWD5</accession>
<organism evidence="2">
    <name type="scientific">Amblyomma sculptum</name>
    <name type="common">Tick</name>
    <dbReference type="NCBI Taxonomy" id="1581419"/>
    <lineage>
        <taxon>Eukaryota</taxon>
        <taxon>Metazoa</taxon>
        <taxon>Ecdysozoa</taxon>
        <taxon>Arthropoda</taxon>
        <taxon>Chelicerata</taxon>
        <taxon>Arachnida</taxon>
        <taxon>Acari</taxon>
        <taxon>Parasitiformes</taxon>
        <taxon>Ixodida</taxon>
        <taxon>Ixodoidea</taxon>
        <taxon>Ixodidae</taxon>
        <taxon>Amblyomminae</taxon>
        <taxon>Amblyomma</taxon>
    </lineage>
</organism>
<feature type="region of interest" description="Disordered" evidence="1">
    <location>
        <begin position="62"/>
        <end position="90"/>
    </location>
</feature>
<feature type="compositionally biased region" description="Polar residues" evidence="1">
    <location>
        <begin position="167"/>
        <end position="184"/>
    </location>
</feature>